<evidence type="ECO:0000313" key="1">
    <source>
        <dbReference type="EMBL" id="KAG8660816.1"/>
    </source>
</evidence>
<sequence length="225" mass="24262">MDPPLITEISFSAANPSSYTLTEIWPFAAINGETGGGGLGLRMGNLVGGPSELDGSVEESTVTEQSVGGGGGGSGRKRRDLSLEDETSNMVSTTSSGNEFNNSSVKRMKVSGYRNENVNSNVEIEASSAAKEKSAEQNIKPSELPKQDYIHVGARRGQATDSHSLVERIIGKALVLDEIINYAQSLQRQVEFLSMKLEAVNSRMNVNPTTEGFQLKDKFTILIWC</sequence>
<name>A0ACB7I8Z5_MANES</name>
<reference evidence="2" key="1">
    <citation type="journal article" date="2016" name="Nat. Biotechnol.">
        <title>Sequencing wild and cultivated cassava and related species reveals extensive interspecific hybridization and genetic diversity.</title>
        <authorList>
            <person name="Bredeson J.V."/>
            <person name="Lyons J.B."/>
            <person name="Prochnik S.E."/>
            <person name="Wu G.A."/>
            <person name="Ha C.M."/>
            <person name="Edsinger-Gonzales E."/>
            <person name="Grimwood J."/>
            <person name="Schmutz J."/>
            <person name="Rabbi I.Y."/>
            <person name="Egesi C."/>
            <person name="Nauluvula P."/>
            <person name="Lebot V."/>
            <person name="Ndunguru J."/>
            <person name="Mkamilo G."/>
            <person name="Bart R.S."/>
            <person name="Setter T.L."/>
            <person name="Gleadow R.M."/>
            <person name="Kulakow P."/>
            <person name="Ferguson M.E."/>
            <person name="Rounsley S."/>
            <person name="Rokhsar D.S."/>
        </authorList>
    </citation>
    <scope>NUCLEOTIDE SEQUENCE [LARGE SCALE GENOMIC DNA]</scope>
    <source>
        <strain evidence="2">cv. AM560-2</strain>
    </source>
</reference>
<comment type="caution">
    <text evidence="1">The sequence shown here is derived from an EMBL/GenBank/DDBJ whole genome shotgun (WGS) entry which is preliminary data.</text>
</comment>
<dbReference type="EMBL" id="CM004388">
    <property type="protein sequence ID" value="KAG8660816.1"/>
    <property type="molecule type" value="Genomic_DNA"/>
</dbReference>
<proteinExistence type="predicted"/>
<protein>
    <submittedName>
        <fullName evidence="1">Uncharacterized protein</fullName>
    </submittedName>
</protein>
<evidence type="ECO:0000313" key="2">
    <source>
        <dbReference type="Proteomes" id="UP000091857"/>
    </source>
</evidence>
<organism evidence="1 2">
    <name type="scientific">Manihot esculenta</name>
    <name type="common">Cassava</name>
    <name type="synonym">Jatropha manihot</name>
    <dbReference type="NCBI Taxonomy" id="3983"/>
    <lineage>
        <taxon>Eukaryota</taxon>
        <taxon>Viridiplantae</taxon>
        <taxon>Streptophyta</taxon>
        <taxon>Embryophyta</taxon>
        <taxon>Tracheophyta</taxon>
        <taxon>Spermatophyta</taxon>
        <taxon>Magnoliopsida</taxon>
        <taxon>eudicotyledons</taxon>
        <taxon>Gunneridae</taxon>
        <taxon>Pentapetalae</taxon>
        <taxon>rosids</taxon>
        <taxon>fabids</taxon>
        <taxon>Malpighiales</taxon>
        <taxon>Euphorbiaceae</taxon>
        <taxon>Crotonoideae</taxon>
        <taxon>Manihoteae</taxon>
        <taxon>Manihot</taxon>
    </lineage>
</organism>
<accession>A0ACB7I8Z5</accession>
<keyword evidence="2" id="KW-1185">Reference proteome</keyword>
<gene>
    <name evidence="1" type="ORF">MANES_02G197700v8</name>
</gene>
<dbReference type="Proteomes" id="UP000091857">
    <property type="component" value="Chromosome 2"/>
</dbReference>